<accession>A0ABR4XJA4</accession>
<dbReference type="Proteomes" id="UP000030101">
    <property type="component" value="Unassembled WGS sequence"/>
</dbReference>
<gene>
    <name evidence="6" type="ORF">HQ43_06755</name>
</gene>
<dbReference type="Gene3D" id="3.40.50.720">
    <property type="entry name" value="NAD(P)-binding Rossmann-like Domain"/>
    <property type="match status" value="1"/>
</dbReference>
<comment type="similarity">
    <text evidence="3">Belongs to the LDH/MDH superfamily.</text>
</comment>
<dbReference type="PIRSF" id="PIRSF000102">
    <property type="entry name" value="Lac_mal_DH"/>
    <property type="match status" value="1"/>
</dbReference>
<dbReference type="InterPro" id="IPR001557">
    <property type="entry name" value="L-lactate/malate_DH"/>
</dbReference>
<feature type="domain" description="Lactate/malate dehydrogenase N-terminal" evidence="4">
    <location>
        <begin position="12"/>
        <end position="149"/>
    </location>
</feature>
<organism evidence="6 7">
    <name type="scientific">Porphyromonas canoris</name>
    <dbReference type="NCBI Taxonomy" id="36875"/>
    <lineage>
        <taxon>Bacteria</taxon>
        <taxon>Pseudomonadati</taxon>
        <taxon>Bacteroidota</taxon>
        <taxon>Bacteroidia</taxon>
        <taxon>Bacteroidales</taxon>
        <taxon>Porphyromonadaceae</taxon>
        <taxon>Porphyromonas</taxon>
    </lineage>
</organism>
<dbReference type="InterPro" id="IPR036291">
    <property type="entry name" value="NAD(P)-bd_dom_sf"/>
</dbReference>
<sequence length="328" mass="36702">MNRFLTSAPFLIIGATGHIGSALAFMSVAMRFSSHLILFGRDEKKLLGMREELYECGVYPIQVDIITEPEQLTTLPPVAFVAYTVSVPFRKETTREELLLSNGELTARLATAFAPYIQSTKLLVCVSNPADAMGLVLQQQTGLAPEKVCSLSALDTTRYRKHLSRALHIPLEETGEVYTLGSHDDKMVVAFEGSRVRGIPLSHLVGEGRGFSYEDFESVEDIVVRGGRFIIRHRGYMAFESPALLMLEMFKATLQGQKPFTIPASRLSEHPLFPNVFMALPSCIDTKGVHQNREYAPEGRDLEKLTISYNWLKDQREELIRAGYLNSL</sequence>
<dbReference type="RefSeq" id="WP_036791262.1">
    <property type="nucleotide sequence ID" value="NZ_JQZV01000013.1"/>
</dbReference>
<dbReference type="PANTHER" id="PTHR43128">
    <property type="entry name" value="L-2-HYDROXYCARBOXYLATE DEHYDROGENASE (NAD(P)(+))"/>
    <property type="match status" value="1"/>
</dbReference>
<dbReference type="InterPro" id="IPR022383">
    <property type="entry name" value="Lactate/malate_DH_C"/>
</dbReference>
<dbReference type="EMBL" id="JQZV01000013">
    <property type="protein sequence ID" value="KGN91783.1"/>
    <property type="molecule type" value="Genomic_DNA"/>
</dbReference>
<evidence type="ECO:0000313" key="6">
    <source>
        <dbReference type="EMBL" id="KGN91783.1"/>
    </source>
</evidence>
<proteinExistence type="inferred from homology"/>
<keyword evidence="7" id="KW-1185">Reference proteome</keyword>
<protein>
    <recommendedName>
        <fullName evidence="8">Malate dehydrogenase</fullName>
    </recommendedName>
</protein>
<keyword evidence="1 3" id="KW-0560">Oxidoreductase</keyword>
<reference evidence="6 7" key="1">
    <citation type="submission" date="2014-08" db="EMBL/GenBank/DDBJ databases">
        <title>Porphyromonas canoris strain:OH2762 Genome sequencing.</title>
        <authorList>
            <person name="Wallis C."/>
            <person name="Deusch O."/>
            <person name="O'Flynn C."/>
            <person name="Davis I."/>
            <person name="Jospin G."/>
            <person name="Darling A.E."/>
            <person name="Coil D.A."/>
            <person name="Alexiev A."/>
            <person name="Horsfall A."/>
            <person name="Kirkwood N."/>
            <person name="Harris S."/>
            <person name="Eisen J.A."/>
        </authorList>
    </citation>
    <scope>NUCLEOTIDE SEQUENCE [LARGE SCALE GENOMIC DNA]</scope>
    <source>
        <strain evidence="7">COT-108 OH2762</strain>
    </source>
</reference>
<dbReference type="Pfam" id="PF00056">
    <property type="entry name" value="Ldh_1_N"/>
    <property type="match status" value="1"/>
</dbReference>
<evidence type="ECO:0000259" key="4">
    <source>
        <dbReference type="Pfam" id="PF00056"/>
    </source>
</evidence>
<dbReference type="SUPFAM" id="SSF56327">
    <property type="entry name" value="LDH C-terminal domain-like"/>
    <property type="match status" value="1"/>
</dbReference>
<evidence type="ECO:0000313" key="7">
    <source>
        <dbReference type="Proteomes" id="UP000030101"/>
    </source>
</evidence>
<dbReference type="InterPro" id="IPR015955">
    <property type="entry name" value="Lactate_DH/Glyco_Ohase_4_C"/>
</dbReference>
<dbReference type="SUPFAM" id="SSF51735">
    <property type="entry name" value="NAD(P)-binding Rossmann-fold domains"/>
    <property type="match status" value="1"/>
</dbReference>
<name>A0ABR4XJA4_9PORP</name>
<feature type="domain" description="Lactate/malate dehydrogenase C-terminal" evidence="5">
    <location>
        <begin position="154"/>
        <end position="317"/>
    </location>
</feature>
<evidence type="ECO:0000256" key="1">
    <source>
        <dbReference type="ARBA" id="ARBA00023002"/>
    </source>
</evidence>
<comment type="caution">
    <text evidence="6">The sequence shown here is derived from an EMBL/GenBank/DDBJ whole genome shotgun (WGS) entry which is preliminary data.</text>
</comment>
<dbReference type="Gene3D" id="3.90.110.10">
    <property type="entry name" value="Lactate dehydrogenase/glycoside hydrolase, family 4, C-terminal"/>
    <property type="match status" value="1"/>
</dbReference>
<dbReference type="PANTHER" id="PTHR43128:SF16">
    <property type="entry name" value="L-LACTATE DEHYDROGENASE"/>
    <property type="match status" value="1"/>
</dbReference>
<evidence type="ECO:0000256" key="3">
    <source>
        <dbReference type="RuleBase" id="RU003369"/>
    </source>
</evidence>
<evidence type="ECO:0000259" key="5">
    <source>
        <dbReference type="Pfam" id="PF02866"/>
    </source>
</evidence>
<keyword evidence="2" id="KW-0520">NAD</keyword>
<dbReference type="Pfam" id="PF02866">
    <property type="entry name" value="Ldh_1_C"/>
    <property type="match status" value="1"/>
</dbReference>
<dbReference type="InterPro" id="IPR001236">
    <property type="entry name" value="Lactate/malate_DH_N"/>
</dbReference>
<evidence type="ECO:0000256" key="2">
    <source>
        <dbReference type="ARBA" id="ARBA00023027"/>
    </source>
</evidence>
<evidence type="ECO:0008006" key="8">
    <source>
        <dbReference type="Google" id="ProtNLM"/>
    </source>
</evidence>